<evidence type="ECO:0000313" key="4">
    <source>
        <dbReference type="Proteomes" id="UP000034805"/>
    </source>
</evidence>
<proteinExistence type="predicted"/>
<feature type="compositionally biased region" description="Low complexity" evidence="1">
    <location>
        <begin position="58"/>
        <end position="69"/>
    </location>
</feature>
<evidence type="ECO:0000256" key="1">
    <source>
        <dbReference type="SAM" id="MobiDB-lite"/>
    </source>
</evidence>
<evidence type="ECO:0000313" key="3">
    <source>
        <dbReference type="EMBL" id="KPP69219.1"/>
    </source>
</evidence>
<feature type="region of interest" description="Disordered" evidence="1">
    <location>
        <begin position="55"/>
        <end position="83"/>
    </location>
</feature>
<organism evidence="3 4">
    <name type="scientific">Scleropages formosus</name>
    <name type="common">Asian bonytongue</name>
    <name type="synonym">Osteoglossum formosum</name>
    <dbReference type="NCBI Taxonomy" id="113540"/>
    <lineage>
        <taxon>Eukaryota</taxon>
        <taxon>Metazoa</taxon>
        <taxon>Chordata</taxon>
        <taxon>Craniata</taxon>
        <taxon>Vertebrata</taxon>
        <taxon>Euteleostomi</taxon>
        <taxon>Actinopterygii</taxon>
        <taxon>Neopterygii</taxon>
        <taxon>Teleostei</taxon>
        <taxon>Osteoglossocephala</taxon>
        <taxon>Osteoglossomorpha</taxon>
        <taxon>Osteoglossiformes</taxon>
        <taxon>Osteoglossidae</taxon>
        <taxon>Scleropages</taxon>
    </lineage>
</organism>
<feature type="compositionally biased region" description="Polar residues" evidence="1">
    <location>
        <begin position="587"/>
        <end position="603"/>
    </location>
</feature>
<sequence length="1188" mass="127930">MALDPEGAQPPDTAAFGLSGWAEEPCALVQVGCCVEGGHGYVCMTRRFLTSGRKVWGSRPSSQPTSSQSAVQHTDEDSDAGALFPHTASPPGLVFIVFSSFLESFCTLEQQDTTLPRHLRASLRPYMQRHSCAFAFGPCSHTPCRRASVIVVFFFGPCLLGFRLSPSELCSSSSSSSSCSSPASPTPRPFPLSSVQQEAPWSSGTLQCSVWHLGALFPVRCARVLRHAPRVTCLSSLMFVTLYRGESRRSGGCRARWNRAELRGRSCSIIMIILVIGGQERVSGAAGPSMEREAVPTGVPMHSWQCADARRRAWAHSRDSCQVSHSQGEVQDGGATEGKTPLAEEMGRIPSKIATWLQECRTPLGSSLDESNQGLPRGTARNGCSFEDDLSLGAEANYLQASGTATLSPCFGGLAKEKRSQFQQRASSMNSTGSGRSNTTVSSISELLDLYEEDPEEVLYNLGFGIEEPDIASKVPARFFSSASNAKGIDMKVYLGAQLKRMELENPSYALTSRFRQIEVLTTVANAFSVLYSQVSGAPVQQIGGGGSTESREPPPLRRNNSALNAAKLLKKSLTRLSLQNPAEEGSQAQVAPTLPIRSSSAQEQRHPPSLATVTEEALPSRVAMETEEEQGREPDRLPSTALARVRLAHMLPQKCDSFEMEEVPPTEVQSLEGEALLPPGGAAKAPGADLQRMASQHSDSSGFAEDPPADGLASPLKVQDSADSYDSDATVTSATVGEASALALHHTTFPGLGDEDILTVSLLGDSLPLYQEAFSGSSNTHWSMEQVITFNPNQTVDPAEGQDSGPIAEPGSTGDSSHTDELGPIAERGSTADSSPPKELSSDPVCGPAVMQDSGFEEVPTEPIPARAVTISQPGLQRGRRVWLKPQDLLVQGRRQRFPLQRSHSLPTSLLGPTCVVSSVRIQLRPGTTRCCTPPSFSYRYTPEDEEASSVSGEQEGEEEERTSCRSVLLVNRPAAPESGPSVMMQEGRYLPERRPAHPLHLPPYLSCSASSLQSSPPEWSQRVPGEHMRDWSSFSVPNLQAHSAPSSSVCNCHSSTQPKQYPLHISLNALPAQQIAAHNSQHGTPYVNNQQRTPHSSSLHSVPYSFSCSNLQSAPFNPPCDNLHGAPCSSSCSNLHSVPSSCPWSHVQNVPLSGPHLWEDSTSRRSTELQLQEILQEIRASVQHLS</sequence>
<evidence type="ECO:0000259" key="2">
    <source>
        <dbReference type="SMART" id="SM01257"/>
    </source>
</evidence>
<feature type="region of interest" description="Disordered" evidence="1">
    <location>
        <begin position="539"/>
        <end position="560"/>
    </location>
</feature>
<dbReference type="Proteomes" id="UP000034805">
    <property type="component" value="Unassembled WGS sequence"/>
</dbReference>
<dbReference type="PANTHER" id="PTHR17469:SF11">
    <property type="entry name" value="PROTEIN ITPRID2"/>
    <property type="match status" value="1"/>
</dbReference>
<dbReference type="PANTHER" id="PTHR17469">
    <property type="entry name" value="SPERM SPECIFIC ANTIGEN 2-RELATED"/>
    <property type="match status" value="1"/>
</dbReference>
<feature type="non-terminal residue" evidence="3">
    <location>
        <position position="1188"/>
    </location>
</feature>
<feature type="compositionally biased region" description="Low complexity" evidence="1">
    <location>
        <begin position="679"/>
        <end position="689"/>
    </location>
</feature>
<feature type="region of interest" description="Disordered" evidence="1">
    <location>
        <begin position="581"/>
        <end position="639"/>
    </location>
</feature>
<feature type="domain" description="ITPR-interacting" evidence="2">
    <location>
        <begin position="421"/>
        <end position="578"/>
    </location>
</feature>
<accession>A0A0P7WYC5</accession>
<dbReference type="GO" id="GO:0005102">
    <property type="term" value="F:signaling receptor binding"/>
    <property type="evidence" value="ECO:0007669"/>
    <property type="project" value="InterPro"/>
</dbReference>
<comment type="caution">
    <text evidence="3">The sequence shown here is derived from an EMBL/GenBank/DDBJ whole genome shotgun (WGS) entry which is preliminary data.</text>
</comment>
<dbReference type="InterPro" id="IPR043444">
    <property type="entry name" value="TESPA1-like"/>
</dbReference>
<dbReference type="InterPro" id="IPR029325">
    <property type="entry name" value="ITPR-bd"/>
</dbReference>
<gene>
    <name evidence="3" type="ORF">Z043_112040</name>
</gene>
<name>A0A0P7WYC5_SCLFO</name>
<feature type="region of interest" description="Disordered" evidence="1">
    <location>
        <begin position="794"/>
        <end position="860"/>
    </location>
</feature>
<protein>
    <submittedName>
        <fullName evidence="3">Sperm-specific antigen 2-like</fullName>
    </submittedName>
</protein>
<dbReference type="AlphaFoldDB" id="A0A0P7WYC5"/>
<dbReference type="SMART" id="SM01257">
    <property type="entry name" value="KRAP_IP3R_bind"/>
    <property type="match status" value="1"/>
</dbReference>
<dbReference type="EMBL" id="JARO02004071">
    <property type="protein sequence ID" value="KPP69219.1"/>
    <property type="molecule type" value="Genomic_DNA"/>
</dbReference>
<feature type="region of interest" description="Disordered" evidence="1">
    <location>
        <begin position="679"/>
        <end position="725"/>
    </location>
</feature>
<dbReference type="Pfam" id="PF14722">
    <property type="entry name" value="KRAP_IP3R_bind"/>
    <property type="match status" value="1"/>
</dbReference>
<reference evidence="3 4" key="1">
    <citation type="submission" date="2015-08" db="EMBL/GenBank/DDBJ databases">
        <title>The genome of the Asian arowana (Scleropages formosus).</title>
        <authorList>
            <person name="Tan M.H."/>
            <person name="Gan H.M."/>
            <person name="Croft L.J."/>
            <person name="Austin C.M."/>
        </authorList>
    </citation>
    <scope>NUCLEOTIDE SEQUENCE [LARGE SCALE GENOMIC DNA]</scope>
    <source>
        <strain evidence="3">Aro1</strain>
    </source>
</reference>
<feature type="region of interest" description="Disordered" evidence="1">
    <location>
        <begin position="937"/>
        <end position="966"/>
    </location>
</feature>